<dbReference type="InterPro" id="IPR018378">
    <property type="entry name" value="C-type_lectin_CS"/>
</dbReference>
<keyword evidence="2" id="KW-0812">Transmembrane</keyword>
<feature type="transmembrane region" description="Helical" evidence="2">
    <location>
        <begin position="33"/>
        <end position="59"/>
    </location>
</feature>
<proteinExistence type="predicted"/>
<dbReference type="InterPro" id="IPR001304">
    <property type="entry name" value="C-type_lectin-like"/>
</dbReference>
<dbReference type="Proteomes" id="UP000694389">
    <property type="component" value="Unassembled WGS sequence"/>
</dbReference>
<dbReference type="PRINTS" id="PR00356">
    <property type="entry name" value="ANTIFREEZEII"/>
</dbReference>
<dbReference type="PANTHER" id="PTHR22803">
    <property type="entry name" value="MANNOSE, PHOSPHOLIPASE, LECTIN RECEPTOR RELATED"/>
    <property type="match status" value="1"/>
</dbReference>
<keyword evidence="5" id="KW-1185">Reference proteome</keyword>
<dbReference type="Pfam" id="PF00059">
    <property type="entry name" value="Lectin_C"/>
    <property type="match status" value="1"/>
</dbReference>
<evidence type="ECO:0000256" key="1">
    <source>
        <dbReference type="ARBA" id="ARBA00023157"/>
    </source>
</evidence>
<evidence type="ECO:0000256" key="2">
    <source>
        <dbReference type="SAM" id="Phobius"/>
    </source>
</evidence>
<sequence length="210" mass="23313">MAQGTVYKSQTFSCSVPQTDIEKEEEKIILQQVIIFDICINFTMKMLAVSVLVVAMMALTHGVDAESGNGTDASKNGKHVVKRATCASGWSVCGGRCFRFFPTATTWSEAERACLALGANLASVHSRADNEWVWGLINNKPAWIGGSDAQQNNIWLWSDGTRVGYTNWCTGEPNNNQGRQHCLHINWDGKKCWDDVECFIRRGYICAKTP</sequence>
<keyword evidence="2" id="KW-1133">Transmembrane helix</keyword>
<name>A0A8P4KC02_DICLA</name>
<dbReference type="InterPro" id="IPR016187">
    <property type="entry name" value="CTDL_fold"/>
</dbReference>
<dbReference type="AlphaFoldDB" id="A0A8P4KC02"/>
<organism evidence="4 5">
    <name type="scientific">Dicentrarchus labrax</name>
    <name type="common">European seabass</name>
    <name type="synonym">Morone labrax</name>
    <dbReference type="NCBI Taxonomy" id="13489"/>
    <lineage>
        <taxon>Eukaryota</taxon>
        <taxon>Metazoa</taxon>
        <taxon>Chordata</taxon>
        <taxon>Craniata</taxon>
        <taxon>Vertebrata</taxon>
        <taxon>Euteleostomi</taxon>
        <taxon>Actinopterygii</taxon>
        <taxon>Neopterygii</taxon>
        <taxon>Teleostei</taxon>
        <taxon>Neoteleostei</taxon>
        <taxon>Acanthomorphata</taxon>
        <taxon>Eupercaria</taxon>
        <taxon>Moronidae</taxon>
        <taxon>Dicentrarchus</taxon>
    </lineage>
</organism>
<evidence type="ECO:0000259" key="3">
    <source>
        <dbReference type="PROSITE" id="PS50041"/>
    </source>
</evidence>
<keyword evidence="2" id="KW-0472">Membrane</keyword>
<dbReference type="SMART" id="SM00034">
    <property type="entry name" value="CLECT"/>
    <property type="match status" value="1"/>
</dbReference>
<dbReference type="CDD" id="cd00037">
    <property type="entry name" value="CLECT"/>
    <property type="match status" value="1"/>
</dbReference>
<evidence type="ECO:0000313" key="4">
    <source>
        <dbReference type="Ensembl" id="ENSDLAP00005066950.1"/>
    </source>
</evidence>
<reference evidence="4" key="2">
    <citation type="submission" date="2025-09" db="UniProtKB">
        <authorList>
            <consortium name="Ensembl"/>
        </authorList>
    </citation>
    <scope>IDENTIFICATION</scope>
</reference>
<dbReference type="InterPro" id="IPR002353">
    <property type="entry name" value="AntifreezeII"/>
</dbReference>
<reference evidence="4" key="1">
    <citation type="submission" date="2025-08" db="UniProtKB">
        <authorList>
            <consortium name="Ensembl"/>
        </authorList>
    </citation>
    <scope>IDENTIFICATION</scope>
</reference>
<dbReference type="InterPro" id="IPR050111">
    <property type="entry name" value="C-type_lectin/snaclec_domain"/>
</dbReference>
<evidence type="ECO:0000313" key="5">
    <source>
        <dbReference type="Proteomes" id="UP000694389"/>
    </source>
</evidence>
<dbReference type="InterPro" id="IPR016186">
    <property type="entry name" value="C-type_lectin-like/link_sf"/>
</dbReference>
<feature type="domain" description="C-type lectin" evidence="3">
    <location>
        <begin position="93"/>
        <end position="207"/>
    </location>
</feature>
<dbReference type="GeneTree" id="ENSGT00940000163520"/>
<keyword evidence="1" id="KW-1015">Disulfide bond</keyword>
<accession>A0A8P4KC02</accession>
<dbReference type="PROSITE" id="PS50041">
    <property type="entry name" value="C_TYPE_LECTIN_2"/>
    <property type="match status" value="1"/>
</dbReference>
<protein>
    <recommendedName>
        <fullName evidence="3">C-type lectin domain-containing protein</fullName>
    </recommendedName>
</protein>
<dbReference type="SUPFAM" id="SSF56436">
    <property type="entry name" value="C-type lectin-like"/>
    <property type="match status" value="1"/>
</dbReference>
<dbReference type="PROSITE" id="PS00615">
    <property type="entry name" value="C_TYPE_LECTIN_1"/>
    <property type="match status" value="1"/>
</dbReference>
<dbReference type="Gene3D" id="3.10.100.10">
    <property type="entry name" value="Mannose-Binding Protein A, subunit A"/>
    <property type="match status" value="1"/>
</dbReference>
<dbReference type="Ensembl" id="ENSDLAT00005085864.1">
    <property type="protein sequence ID" value="ENSDLAP00005066950.1"/>
    <property type="gene ID" value="ENSDLAG00005006211.2"/>
</dbReference>
<gene>
    <name evidence="4" type="primary">LOC127363982</name>
</gene>